<gene>
    <name evidence="5" type="ORF">KHA93_20030</name>
</gene>
<comment type="caution">
    <text evidence="5">The sequence shown here is derived from an EMBL/GenBank/DDBJ whole genome shotgun (WGS) entry which is preliminary data.</text>
</comment>
<name>A0A942TQW5_9BACI</name>
<reference evidence="5 6" key="1">
    <citation type="submission" date="2021-05" db="EMBL/GenBank/DDBJ databases">
        <title>Novel Bacillus species.</title>
        <authorList>
            <person name="Liu G."/>
        </authorList>
    </citation>
    <scope>NUCLEOTIDE SEQUENCE [LARGE SCALE GENOMIC DNA]</scope>
    <source>
        <strain evidence="5 6">FJAT-49732</strain>
    </source>
</reference>
<dbReference type="InterPro" id="IPR041522">
    <property type="entry name" value="CdaR_GGDEF"/>
</dbReference>
<organism evidence="5 6">
    <name type="scientific">Lederbergia citrisecunda</name>
    <dbReference type="NCBI Taxonomy" id="2833583"/>
    <lineage>
        <taxon>Bacteria</taxon>
        <taxon>Bacillati</taxon>
        <taxon>Bacillota</taxon>
        <taxon>Bacilli</taxon>
        <taxon>Bacillales</taxon>
        <taxon>Bacillaceae</taxon>
        <taxon>Lederbergia</taxon>
    </lineage>
</organism>
<dbReference type="PANTHER" id="PTHR33744:SF16">
    <property type="entry name" value="CARBOHYDRATE DIACID REGULATOR"/>
    <property type="match status" value="1"/>
</dbReference>
<dbReference type="InterPro" id="IPR051448">
    <property type="entry name" value="CdaR-like_regulators"/>
</dbReference>
<dbReference type="PANTHER" id="PTHR33744">
    <property type="entry name" value="CARBOHYDRATE DIACID REGULATOR"/>
    <property type="match status" value="1"/>
</dbReference>
<evidence type="ECO:0000259" key="4">
    <source>
        <dbReference type="Pfam" id="PF17853"/>
    </source>
</evidence>
<feature type="domain" description="CdaR GGDEF-like" evidence="4">
    <location>
        <begin position="143"/>
        <end position="260"/>
    </location>
</feature>
<evidence type="ECO:0000313" key="5">
    <source>
        <dbReference type="EMBL" id="MBS4201898.1"/>
    </source>
</evidence>
<dbReference type="Pfam" id="PF05651">
    <property type="entry name" value="Diacid_rec"/>
    <property type="match status" value="1"/>
</dbReference>
<evidence type="ECO:0000259" key="2">
    <source>
        <dbReference type="Pfam" id="PF05651"/>
    </source>
</evidence>
<dbReference type="InterPro" id="IPR025736">
    <property type="entry name" value="PucR_C-HTH_dom"/>
</dbReference>
<comment type="similarity">
    <text evidence="1">Belongs to the CdaR family.</text>
</comment>
<feature type="domain" description="Putative sugar diacid recognition" evidence="2">
    <location>
        <begin position="2"/>
        <end position="135"/>
    </location>
</feature>
<evidence type="ECO:0000256" key="1">
    <source>
        <dbReference type="ARBA" id="ARBA00006754"/>
    </source>
</evidence>
<dbReference type="InterPro" id="IPR042070">
    <property type="entry name" value="PucR_C-HTH_sf"/>
</dbReference>
<accession>A0A942TQW5</accession>
<dbReference type="RefSeq" id="WP_213112328.1">
    <property type="nucleotide sequence ID" value="NZ_JAGYPJ010000001.1"/>
</dbReference>
<dbReference type="AlphaFoldDB" id="A0A942TQW5"/>
<dbReference type="Pfam" id="PF17853">
    <property type="entry name" value="GGDEF_2"/>
    <property type="match status" value="1"/>
</dbReference>
<dbReference type="Pfam" id="PF13556">
    <property type="entry name" value="HTH_30"/>
    <property type="match status" value="1"/>
</dbReference>
<dbReference type="Proteomes" id="UP000682713">
    <property type="component" value="Unassembled WGS sequence"/>
</dbReference>
<keyword evidence="6" id="KW-1185">Reference proteome</keyword>
<proteinExistence type="inferred from homology"/>
<dbReference type="Gene3D" id="1.10.10.2840">
    <property type="entry name" value="PucR C-terminal helix-turn-helix domain"/>
    <property type="match status" value="1"/>
</dbReference>
<dbReference type="EMBL" id="JAGYPJ010000001">
    <property type="protein sequence ID" value="MBS4201898.1"/>
    <property type="molecule type" value="Genomic_DNA"/>
</dbReference>
<evidence type="ECO:0000313" key="6">
    <source>
        <dbReference type="Proteomes" id="UP000682713"/>
    </source>
</evidence>
<feature type="domain" description="PucR C-terminal helix-turn-helix" evidence="3">
    <location>
        <begin position="304"/>
        <end position="361"/>
    </location>
</feature>
<protein>
    <submittedName>
        <fullName evidence="5">Helix-turn-helix domain-containing protein</fullName>
    </submittedName>
</protein>
<sequence length="370" mass="43297">MLSAYLAKKIIDEVMKLFDKDIIIVDEDGIIMASSDEQRVGKFHEGALISVQEKRKVIIKKEDEATLQGVKAGVNLPIFFLDRVIGVIGITGEPELIFPYGELLKKMTELLIQENYYSEQKQWRSRMIESFVYDWIQRKDWSPEFIEFAKILNINLQLDRRLVLIQLNEQPEFIIKGMSELTYIWDDSSEDLFIPWGNNRLLFIHHDKKDNVRHMVERLKQLKLYITSTWNTDVSIGVSQPVVSSQMANGYEQAERALKVALKTNDIVCEEDLRLELCLEEISPASCEKFTERILQGVIHNEELLETFYMYFEKNMSIKLTAEALHIHINTLHYRIKKLENITGLDLKKVPDIVNLYLALRFLYEHPKKQ</sequence>
<evidence type="ECO:0000259" key="3">
    <source>
        <dbReference type="Pfam" id="PF13556"/>
    </source>
</evidence>
<dbReference type="InterPro" id="IPR008599">
    <property type="entry name" value="Diacid_rec"/>
</dbReference>